<feature type="signal peptide" evidence="2">
    <location>
        <begin position="1"/>
        <end position="22"/>
    </location>
</feature>
<evidence type="ECO:0000313" key="7">
    <source>
        <dbReference type="Proteomes" id="UP000177583"/>
    </source>
</evidence>
<feature type="domain" description="CusB-like beta-barrel" evidence="4">
    <location>
        <begin position="192"/>
        <end position="265"/>
    </location>
</feature>
<evidence type="ECO:0000259" key="4">
    <source>
        <dbReference type="Pfam" id="PF25954"/>
    </source>
</evidence>
<dbReference type="InterPro" id="IPR006143">
    <property type="entry name" value="RND_pump_MFP"/>
</dbReference>
<dbReference type="PANTHER" id="PTHR30469">
    <property type="entry name" value="MULTIDRUG RESISTANCE PROTEIN MDTA"/>
    <property type="match status" value="1"/>
</dbReference>
<dbReference type="Pfam" id="PF25954">
    <property type="entry name" value="Beta-barrel_RND_2"/>
    <property type="match status" value="1"/>
</dbReference>
<dbReference type="FunFam" id="2.40.30.170:FF:000010">
    <property type="entry name" value="Efflux RND transporter periplasmic adaptor subunit"/>
    <property type="match status" value="1"/>
</dbReference>
<dbReference type="EMBL" id="MFNF01000057">
    <property type="protein sequence ID" value="OGG99445.1"/>
    <property type="molecule type" value="Genomic_DNA"/>
</dbReference>
<dbReference type="NCBIfam" id="TIGR01730">
    <property type="entry name" value="RND_mfp"/>
    <property type="match status" value="1"/>
</dbReference>
<evidence type="ECO:0000259" key="3">
    <source>
        <dbReference type="Pfam" id="PF25917"/>
    </source>
</evidence>
<keyword evidence="2" id="KW-0732">Signal</keyword>
<comment type="caution">
    <text evidence="6">The sequence shown here is derived from an EMBL/GenBank/DDBJ whole genome shotgun (WGS) entry which is preliminary data.</text>
</comment>
<dbReference type="InterPro" id="IPR058637">
    <property type="entry name" value="YknX-like_C"/>
</dbReference>
<evidence type="ECO:0000256" key="2">
    <source>
        <dbReference type="SAM" id="SignalP"/>
    </source>
</evidence>
<dbReference type="Gene3D" id="2.40.50.100">
    <property type="match status" value="1"/>
</dbReference>
<gene>
    <name evidence="6" type="ORF">A2557_12680</name>
</gene>
<dbReference type="GO" id="GO:0015562">
    <property type="term" value="F:efflux transmembrane transporter activity"/>
    <property type="evidence" value="ECO:0007669"/>
    <property type="project" value="TreeGrafter"/>
</dbReference>
<accession>A0A1F6GMV0</accession>
<dbReference type="Gene3D" id="2.40.30.170">
    <property type="match status" value="1"/>
</dbReference>
<dbReference type="Pfam" id="PF25917">
    <property type="entry name" value="BSH_RND"/>
    <property type="match status" value="1"/>
</dbReference>
<dbReference type="Gene3D" id="2.40.420.20">
    <property type="match status" value="1"/>
</dbReference>
<comment type="similarity">
    <text evidence="1">Belongs to the membrane fusion protein (MFP) (TC 8.A.1) family.</text>
</comment>
<dbReference type="Pfam" id="PF25989">
    <property type="entry name" value="YknX_C"/>
    <property type="match status" value="1"/>
</dbReference>
<sequence>MDFKLALAATGLLCFFSAPGFAQGQAGKRLTNVEVLELTAQPLSASASYMGHLEPTQRVMIGSEVAGALEVLDLEEGQAVKPGQVMGKIDTSRLSLNYKLALSSYDLAKDEFDREKKLFAKQLSNQAKLSQFKNKMEMAFFQMRLAQVDLEKSQVTAPFAGVVSKKLAHAGEYLAKGAPLLELIDLSSVKARIQVPEREIAFVSLGKSVSVTLDSFPDREFVGKVSALSMEADQKSRSFRVEVVVENGKGELLSGMLARVRMVTQNLTNQLILPRDAILEDEKGSYVFVLSGDQASKRPVTLGLGLGANVQVTKGLSFGEKVVVVGQQMVTHQERVSVVKSSQQSL</sequence>
<dbReference type="InterPro" id="IPR058625">
    <property type="entry name" value="MdtA-like_BSH"/>
</dbReference>
<feature type="chain" id="PRO_5009524760" evidence="2">
    <location>
        <begin position="23"/>
        <end position="346"/>
    </location>
</feature>
<dbReference type="AlphaFoldDB" id="A0A1F6GMV0"/>
<feature type="domain" description="Multidrug resistance protein MdtA-like barrel-sandwich hybrid" evidence="3">
    <location>
        <begin position="58"/>
        <end position="179"/>
    </location>
</feature>
<feature type="domain" description="YknX-like C-terminal permuted SH3-like" evidence="5">
    <location>
        <begin position="272"/>
        <end position="331"/>
    </location>
</feature>
<dbReference type="Gene3D" id="1.10.287.470">
    <property type="entry name" value="Helix hairpin bin"/>
    <property type="match status" value="1"/>
</dbReference>
<protein>
    <submittedName>
        <fullName evidence="6">Uncharacterized protein</fullName>
    </submittedName>
</protein>
<dbReference type="Proteomes" id="UP000177583">
    <property type="component" value="Unassembled WGS sequence"/>
</dbReference>
<organism evidence="6 7">
    <name type="scientific">Candidatus Lambdaproteobacteria bacterium RIFOXYD2_FULL_56_26</name>
    <dbReference type="NCBI Taxonomy" id="1817773"/>
    <lineage>
        <taxon>Bacteria</taxon>
        <taxon>Pseudomonadati</taxon>
        <taxon>Pseudomonadota</taxon>
        <taxon>Candidatus Lambdaproteobacteria</taxon>
    </lineage>
</organism>
<evidence type="ECO:0000313" key="6">
    <source>
        <dbReference type="EMBL" id="OGG99445.1"/>
    </source>
</evidence>
<dbReference type="InterPro" id="IPR058792">
    <property type="entry name" value="Beta-barrel_RND_2"/>
</dbReference>
<name>A0A1F6GMV0_9PROT</name>
<reference evidence="6 7" key="1">
    <citation type="journal article" date="2016" name="Nat. Commun.">
        <title>Thousands of microbial genomes shed light on interconnected biogeochemical processes in an aquifer system.</title>
        <authorList>
            <person name="Anantharaman K."/>
            <person name="Brown C.T."/>
            <person name="Hug L.A."/>
            <person name="Sharon I."/>
            <person name="Castelle C.J."/>
            <person name="Probst A.J."/>
            <person name="Thomas B.C."/>
            <person name="Singh A."/>
            <person name="Wilkins M.J."/>
            <person name="Karaoz U."/>
            <person name="Brodie E.L."/>
            <person name="Williams K.H."/>
            <person name="Hubbard S.S."/>
            <person name="Banfield J.F."/>
        </authorList>
    </citation>
    <scope>NUCLEOTIDE SEQUENCE [LARGE SCALE GENOMIC DNA]</scope>
</reference>
<proteinExistence type="inferred from homology"/>
<dbReference type="GO" id="GO:1990281">
    <property type="term" value="C:efflux pump complex"/>
    <property type="evidence" value="ECO:0007669"/>
    <property type="project" value="TreeGrafter"/>
</dbReference>
<evidence type="ECO:0000256" key="1">
    <source>
        <dbReference type="ARBA" id="ARBA00009477"/>
    </source>
</evidence>
<evidence type="ECO:0000259" key="5">
    <source>
        <dbReference type="Pfam" id="PF25989"/>
    </source>
</evidence>
<dbReference type="SUPFAM" id="SSF111369">
    <property type="entry name" value="HlyD-like secretion proteins"/>
    <property type="match status" value="1"/>
</dbReference>